<reference evidence="5" key="2">
    <citation type="submission" date="2012-02" db="EMBL/GenBank/DDBJ databases">
        <title>Complete sequence of chromosome 2 of Prevotella dentalis DSM 3688.</title>
        <authorList>
            <consortium name="US DOE Joint Genome Institute (JGI-PGF)"/>
            <person name="Lucas S."/>
            <person name="Copeland A."/>
            <person name="Lapidus A."/>
            <person name="Glavina del Rio T."/>
            <person name="Dalin E."/>
            <person name="Tice H."/>
            <person name="Bruce D."/>
            <person name="Goodwin L."/>
            <person name="Pitluck S."/>
            <person name="Peters L."/>
            <person name="Mikhailova N."/>
            <person name="Chertkov O."/>
            <person name="Kyrpides N."/>
            <person name="Mavromatis K."/>
            <person name="Ivanova N."/>
            <person name="Brettin T."/>
            <person name="Detter J.C."/>
            <person name="Han C."/>
            <person name="Larimer F."/>
            <person name="Land M."/>
            <person name="Hauser L."/>
            <person name="Markowitz V."/>
            <person name="Cheng J.-F."/>
            <person name="Hugenholtz P."/>
            <person name="Woyke T."/>
            <person name="Wu D."/>
            <person name="Gronow S."/>
            <person name="Wellnitz S."/>
            <person name="Brambilla E."/>
            <person name="Klenk H.-P."/>
            <person name="Eisen J.A."/>
        </authorList>
    </citation>
    <scope>NUCLEOTIDE SEQUENCE</scope>
    <source>
        <strain evidence="5">DSM 3688</strain>
    </source>
</reference>
<evidence type="ECO:0000256" key="4">
    <source>
        <dbReference type="ARBA" id="ARBA00023163"/>
    </source>
</evidence>
<dbReference type="eggNOG" id="COG3682">
    <property type="taxonomic scope" value="Bacteria"/>
</dbReference>
<dbReference type="STRING" id="908937.Prede_2347"/>
<evidence type="ECO:0000313" key="6">
    <source>
        <dbReference type="EMBL" id="EGQ11911.1"/>
    </source>
</evidence>
<dbReference type="GO" id="GO:0045892">
    <property type="term" value="P:negative regulation of DNA-templated transcription"/>
    <property type="evidence" value="ECO:0007669"/>
    <property type="project" value="InterPro"/>
</dbReference>
<dbReference type="HOGENOM" id="CLU_119090_4_0_10"/>
<proteinExistence type="inferred from homology"/>
<sequence>MQQTGRRPIFARVNPYTGAMKQKEKTLTKAEFDLMSILWDINHSACVHDILQRCPEPRPAYTTLATYMKILVEKGFVDYYKVKGQGKTQLYVPLVTRAEYTRRAMNGIKKDLFGNSLKSMFSFFVREENLSPDELRELMATLYSETPAYE</sequence>
<dbReference type="Gene3D" id="1.10.10.10">
    <property type="entry name" value="Winged helix-like DNA-binding domain superfamily/Winged helix DNA-binding domain"/>
    <property type="match status" value="1"/>
</dbReference>
<dbReference type="PATRIC" id="fig|908937.9.peg.2481"/>
<dbReference type="Proteomes" id="UP000010862">
    <property type="component" value="Chromosome 2"/>
</dbReference>
<organism evidence="6 7">
    <name type="scientific">Prevotella dentalis (strain ATCC 49559 / DSM 3688 / JCM 13448 / NCTC 12043 / ES 2772)</name>
    <name type="common">Mitsuokella dentalis</name>
    <dbReference type="NCBI Taxonomy" id="908937"/>
    <lineage>
        <taxon>Bacteria</taxon>
        <taxon>Pseudomonadati</taxon>
        <taxon>Bacteroidota</taxon>
        <taxon>Bacteroidia</taxon>
        <taxon>Bacteroidales</taxon>
        <taxon>Prevotellaceae</taxon>
        <taxon>Prevotella</taxon>
    </lineage>
</organism>
<evidence type="ECO:0000313" key="8">
    <source>
        <dbReference type="Proteomes" id="UP000010862"/>
    </source>
</evidence>
<gene>
    <name evidence="5" type="ordered locus">Prede_2347</name>
    <name evidence="6" type="ORF">HMPREF9136_2472</name>
</gene>
<name>F9D6J4_PREDD</name>
<keyword evidence="4" id="KW-0804">Transcription</keyword>
<keyword evidence="2" id="KW-0805">Transcription regulation</keyword>
<dbReference type="SUPFAM" id="SSF46785">
    <property type="entry name" value="Winged helix' DNA-binding domain"/>
    <property type="match status" value="1"/>
</dbReference>
<protein>
    <submittedName>
        <fullName evidence="6">Transcriptional regulator</fullName>
    </submittedName>
</protein>
<reference evidence="6 7" key="1">
    <citation type="submission" date="2011-04" db="EMBL/GenBank/DDBJ databases">
        <authorList>
            <person name="Muzny D."/>
            <person name="Qin X."/>
            <person name="Deng J."/>
            <person name="Jiang H."/>
            <person name="Liu Y."/>
            <person name="Qu J."/>
            <person name="Song X.-Z."/>
            <person name="Zhang L."/>
            <person name="Thornton R."/>
            <person name="Coyle M."/>
            <person name="Francisco L."/>
            <person name="Jackson L."/>
            <person name="Javaid M."/>
            <person name="Korchina V."/>
            <person name="Kovar C."/>
            <person name="Mata R."/>
            <person name="Mathew T."/>
            <person name="Ngo R."/>
            <person name="Nguyen L."/>
            <person name="Nguyen N."/>
            <person name="Okwuonu G."/>
            <person name="Ongeri F."/>
            <person name="Pham C."/>
            <person name="Simmons D."/>
            <person name="Wilczek-Boney K."/>
            <person name="Hale W."/>
            <person name="Jakkamsetti A."/>
            <person name="Pham P."/>
            <person name="Ruth R."/>
            <person name="San Lucas F."/>
            <person name="Warren J."/>
            <person name="Zhang J."/>
            <person name="Zhao Z."/>
            <person name="Zhou C."/>
            <person name="Zhu D."/>
            <person name="Lee S."/>
            <person name="Bess C."/>
            <person name="Blankenburg K."/>
            <person name="Forbes L."/>
            <person name="Fu Q."/>
            <person name="Gubbala S."/>
            <person name="Hirani K."/>
            <person name="Jayaseelan J.C."/>
            <person name="Lara F."/>
            <person name="Munidasa M."/>
            <person name="Palculict T."/>
            <person name="Patil S."/>
            <person name="Pu L.-L."/>
            <person name="Saada N."/>
            <person name="Tang L."/>
            <person name="Weissenberger G."/>
            <person name="Zhu Y."/>
            <person name="Hemphill L."/>
            <person name="Shang Y."/>
            <person name="Youmans B."/>
            <person name="Ayvaz T."/>
            <person name="Ross M."/>
            <person name="Santibanez J."/>
            <person name="Aqrawi P."/>
            <person name="Gross S."/>
            <person name="Joshi V."/>
            <person name="Fowler G."/>
            <person name="Nazareth L."/>
            <person name="Reid J."/>
            <person name="Worley K."/>
            <person name="Petrosino J."/>
            <person name="Highlander S."/>
            <person name="Gibbs R."/>
        </authorList>
    </citation>
    <scope>NUCLEOTIDE SEQUENCE [LARGE SCALE GENOMIC DNA]</scope>
    <source>
        <strain evidence="6 7">DSM 3688</strain>
    </source>
</reference>
<comment type="similarity">
    <text evidence="1">Belongs to the BlaI transcriptional regulatory family.</text>
</comment>
<dbReference type="AlphaFoldDB" id="F9D6J4"/>
<dbReference type="EMBL" id="CP003369">
    <property type="protein sequence ID" value="AGB29613.1"/>
    <property type="molecule type" value="Genomic_DNA"/>
</dbReference>
<dbReference type="Proteomes" id="UP000007820">
    <property type="component" value="Unassembled WGS sequence"/>
</dbReference>
<evidence type="ECO:0000256" key="3">
    <source>
        <dbReference type="ARBA" id="ARBA00023125"/>
    </source>
</evidence>
<keyword evidence="3" id="KW-0238">DNA-binding</keyword>
<dbReference type="EMBL" id="AFPW01000047">
    <property type="protein sequence ID" value="EGQ11911.1"/>
    <property type="molecule type" value="Genomic_DNA"/>
</dbReference>
<dbReference type="KEGG" id="pdt:Prede_2347"/>
<dbReference type="PIRSF" id="PIRSF019455">
    <property type="entry name" value="CopR_AtkY"/>
    <property type="match status" value="1"/>
</dbReference>
<dbReference type="InterPro" id="IPR036390">
    <property type="entry name" value="WH_DNA-bd_sf"/>
</dbReference>
<evidence type="ECO:0000313" key="7">
    <source>
        <dbReference type="Proteomes" id="UP000007820"/>
    </source>
</evidence>
<accession>F9D6J4</accession>
<dbReference type="OrthoDB" id="1098508at2"/>
<dbReference type="InterPro" id="IPR036388">
    <property type="entry name" value="WH-like_DNA-bd_sf"/>
</dbReference>
<dbReference type="InterPro" id="IPR005650">
    <property type="entry name" value="BlaI_family"/>
</dbReference>
<evidence type="ECO:0000256" key="2">
    <source>
        <dbReference type="ARBA" id="ARBA00023015"/>
    </source>
</evidence>
<dbReference type="GO" id="GO:0003677">
    <property type="term" value="F:DNA binding"/>
    <property type="evidence" value="ECO:0007669"/>
    <property type="project" value="UniProtKB-KW"/>
</dbReference>
<dbReference type="Pfam" id="PF03965">
    <property type="entry name" value="Penicillinase_R"/>
    <property type="match status" value="1"/>
</dbReference>
<evidence type="ECO:0000313" key="5">
    <source>
        <dbReference type="EMBL" id="AGB29613.1"/>
    </source>
</evidence>
<dbReference type="Gene3D" id="1.10.4040.10">
    <property type="entry name" value="Penicillinase repressor domain"/>
    <property type="match status" value="1"/>
</dbReference>
<evidence type="ECO:0000256" key="1">
    <source>
        <dbReference type="ARBA" id="ARBA00011046"/>
    </source>
</evidence>
<keyword evidence="8" id="KW-1185">Reference proteome</keyword>